<keyword evidence="3" id="KW-0732">Signal</keyword>
<dbReference type="Pfam" id="PF01161">
    <property type="entry name" value="PBP"/>
    <property type="match status" value="1"/>
</dbReference>
<accession>A0ABR3VFJ0</accession>
<dbReference type="Proteomes" id="UP001583172">
    <property type="component" value="Unassembled WGS sequence"/>
</dbReference>
<evidence type="ECO:0000313" key="4">
    <source>
        <dbReference type="EMBL" id="KAL1840472.1"/>
    </source>
</evidence>
<dbReference type="InterPro" id="IPR001858">
    <property type="entry name" value="Phosphatidylethanolamine-bd_CS"/>
</dbReference>
<dbReference type="PROSITE" id="PS01220">
    <property type="entry name" value="PBP"/>
    <property type="match status" value="1"/>
</dbReference>
<dbReference type="EMBL" id="JAZGSY010000112">
    <property type="protein sequence ID" value="KAL1840472.1"/>
    <property type="molecule type" value="Genomic_DNA"/>
</dbReference>
<feature type="region of interest" description="Disordered" evidence="2">
    <location>
        <begin position="104"/>
        <end position="134"/>
    </location>
</feature>
<dbReference type="PANTHER" id="PTHR11362:SF148">
    <property type="entry name" value="CARBOXYPEPTIDASE Y INHIBITOR"/>
    <property type="match status" value="1"/>
</dbReference>
<evidence type="ECO:0000256" key="3">
    <source>
        <dbReference type="SAM" id="SignalP"/>
    </source>
</evidence>
<comment type="caution">
    <text evidence="4">The sequence shown here is derived from an EMBL/GenBank/DDBJ whole genome shotgun (WGS) entry which is preliminary data.</text>
</comment>
<dbReference type="InterPro" id="IPR008914">
    <property type="entry name" value="PEBP"/>
</dbReference>
<dbReference type="InterPro" id="IPR035810">
    <property type="entry name" value="PEBP_euk"/>
</dbReference>
<gene>
    <name evidence="4" type="ORF">VTJ49DRAFT_469</name>
</gene>
<evidence type="ECO:0008006" key="6">
    <source>
        <dbReference type="Google" id="ProtNLM"/>
    </source>
</evidence>
<evidence type="ECO:0000256" key="1">
    <source>
        <dbReference type="ARBA" id="ARBA00007091"/>
    </source>
</evidence>
<feature type="signal peptide" evidence="3">
    <location>
        <begin position="1"/>
        <end position="23"/>
    </location>
</feature>
<protein>
    <recommendedName>
        <fullName evidence="6">PEBP-like protein</fullName>
    </recommendedName>
</protein>
<dbReference type="CDD" id="cd00866">
    <property type="entry name" value="PEBP_euk"/>
    <property type="match status" value="1"/>
</dbReference>
<organism evidence="4 5">
    <name type="scientific">Humicola insolens</name>
    <name type="common">Soft-rot fungus</name>
    <dbReference type="NCBI Taxonomy" id="85995"/>
    <lineage>
        <taxon>Eukaryota</taxon>
        <taxon>Fungi</taxon>
        <taxon>Dikarya</taxon>
        <taxon>Ascomycota</taxon>
        <taxon>Pezizomycotina</taxon>
        <taxon>Sordariomycetes</taxon>
        <taxon>Sordariomycetidae</taxon>
        <taxon>Sordariales</taxon>
        <taxon>Chaetomiaceae</taxon>
        <taxon>Mycothermus</taxon>
    </lineage>
</organism>
<dbReference type="InterPro" id="IPR036610">
    <property type="entry name" value="PEBP-like_sf"/>
</dbReference>
<evidence type="ECO:0000256" key="2">
    <source>
        <dbReference type="SAM" id="MobiDB-lite"/>
    </source>
</evidence>
<sequence length="310" mass="34709">MAPMFCIYPFILSLVIATIRVAAHPYEQRPQHVMAEEAAVGEPLPQSGEAVREKLKKAEIIPTVIDDFLPSISLHASWSSHIRAELGNTLDPSKLHDEPTITLHDIPASLPDKPVDPSVTPSVPHDDSKKHKSHANTTYIVILTDPDAPSRNNPKFSEYCHWIAWGRAHHHHKHGHHHHGPQEPPCDPKDPTPCPPMPLKELHEVVRYKGPTPPEKTGPHRYVLLAFVPSNGTTEDLTLSKPKERPRWGYEVEEEGGKHGHKHTKGVREWARENGLSPVVVRCMMSGLVSCPPTSREPCANFIYAQNHHQ</sequence>
<feature type="chain" id="PRO_5046734891" description="PEBP-like protein" evidence="3">
    <location>
        <begin position="24"/>
        <end position="310"/>
    </location>
</feature>
<name>A0ABR3VFJ0_HUMIN</name>
<keyword evidence="5" id="KW-1185">Reference proteome</keyword>
<reference evidence="4 5" key="1">
    <citation type="journal article" date="2024" name="Commun. Biol.">
        <title>Comparative genomic analysis of thermophilic fungi reveals convergent evolutionary adaptations and gene losses.</title>
        <authorList>
            <person name="Steindorff A.S."/>
            <person name="Aguilar-Pontes M.V."/>
            <person name="Robinson A.J."/>
            <person name="Andreopoulos B."/>
            <person name="LaButti K."/>
            <person name="Kuo A."/>
            <person name="Mondo S."/>
            <person name="Riley R."/>
            <person name="Otillar R."/>
            <person name="Haridas S."/>
            <person name="Lipzen A."/>
            <person name="Grimwood J."/>
            <person name="Schmutz J."/>
            <person name="Clum A."/>
            <person name="Reid I.D."/>
            <person name="Moisan M.C."/>
            <person name="Butler G."/>
            <person name="Nguyen T.T.M."/>
            <person name="Dewar K."/>
            <person name="Conant G."/>
            <person name="Drula E."/>
            <person name="Henrissat B."/>
            <person name="Hansel C."/>
            <person name="Singer S."/>
            <person name="Hutchinson M.I."/>
            <person name="de Vries R.P."/>
            <person name="Natvig D.O."/>
            <person name="Powell A.J."/>
            <person name="Tsang A."/>
            <person name="Grigoriev I.V."/>
        </authorList>
    </citation>
    <scope>NUCLEOTIDE SEQUENCE [LARGE SCALE GENOMIC DNA]</scope>
    <source>
        <strain evidence="4 5">CBS 620.91</strain>
    </source>
</reference>
<feature type="region of interest" description="Disordered" evidence="2">
    <location>
        <begin position="172"/>
        <end position="194"/>
    </location>
</feature>
<proteinExistence type="inferred from homology"/>
<comment type="similarity">
    <text evidence="1">Belongs to the phosphatidylethanolamine-binding protein family.</text>
</comment>
<dbReference type="Gene3D" id="3.90.280.10">
    <property type="entry name" value="PEBP-like"/>
    <property type="match status" value="1"/>
</dbReference>
<evidence type="ECO:0000313" key="5">
    <source>
        <dbReference type="Proteomes" id="UP001583172"/>
    </source>
</evidence>
<dbReference type="PANTHER" id="PTHR11362">
    <property type="entry name" value="PHOSPHATIDYLETHANOLAMINE-BINDING PROTEIN"/>
    <property type="match status" value="1"/>
</dbReference>
<dbReference type="SUPFAM" id="SSF49777">
    <property type="entry name" value="PEBP-like"/>
    <property type="match status" value="1"/>
</dbReference>